<feature type="transmembrane region" description="Helical" evidence="8">
    <location>
        <begin position="274"/>
        <end position="300"/>
    </location>
</feature>
<evidence type="ECO:0000313" key="11">
    <source>
        <dbReference type="Proteomes" id="UP000011566"/>
    </source>
</evidence>
<dbReference type="PANTHER" id="PTHR43302:SF5">
    <property type="entry name" value="TRANSPORTER ARSB-RELATED"/>
    <property type="match status" value="1"/>
</dbReference>
<keyword evidence="7 8" id="KW-0472">Membrane</keyword>
<evidence type="ECO:0000313" key="10">
    <source>
        <dbReference type="EMBL" id="EMA40659.1"/>
    </source>
</evidence>
<keyword evidence="6 8" id="KW-1133">Transmembrane helix</keyword>
<accession>M0M7S2</accession>
<evidence type="ECO:0000259" key="9">
    <source>
        <dbReference type="Pfam" id="PF03600"/>
    </source>
</evidence>
<proteinExistence type="inferred from homology"/>
<dbReference type="GO" id="GO:0005886">
    <property type="term" value="C:plasma membrane"/>
    <property type="evidence" value="ECO:0007669"/>
    <property type="project" value="UniProtKB-SubCell"/>
</dbReference>
<evidence type="ECO:0000256" key="8">
    <source>
        <dbReference type="SAM" id="Phobius"/>
    </source>
</evidence>
<feature type="transmembrane region" description="Helical" evidence="8">
    <location>
        <begin position="6"/>
        <end position="24"/>
    </location>
</feature>
<dbReference type="OrthoDB" id="86089at2157"/>
<evidence type="ECO:0000256" key="7">
    <source>
        <dbReference type="ARBA" id="ARBA00023136"/>
    </source>
</evidence>
<keyword evidence="4" id="KW-1003">Cell membrane</keyword>
<organism evidence="10 11">
    <name type="scientific">Halococcus hamelinensis 100A6</name>
    <dbReference type="NCBI Taxonomy" id="1132509"/>
    <lineage>
        <taxon>Archaea</taxon>
        <taxon>Methanobacteriati</taxon>
        <taxon>Methanobacteriota</taxon>
        <taxon>Stenosarchaea group</taxon>
        <taxon>Halobacteria</taxon>
        <taxon>Halobacteriales</taxon>
        <taxon>Halococcaceae</taxon>
        <taxon>Halococcus</taxon>
    </lineage>
</organism>
<dbReference type="EMBL" id="AOMB01000010">
    <property type="protein sequence ID" value="EMA40659.1"/>
    <property type="molecule type" value="Genomic_DNA"/>
</dbReference>
<dbReference type="PRINTS" id="PR00758">
    <property type="entry name" value="ARSENICPUMP"/>
</dbReference>
<feature type="domain" description="Citrate transporter-like" evidence="9">
    <location>
        <begin position="32"/>
        <end position="350"/>
    </location>
</feature>
<feature type="transmembrane region" description="Helical" evidence="8">
    <location>
        <begin position="179"/>
        <end position="199"/>
    </location>
</feature>
<feature type="transmembrane region" description="Helical" evidence="8">
    <location>
        <begin position="101"/>
        <end position="130"/>
    </location>
</feature>
<comment type="similarity">
    <text evidence="2">Belongs to the CitM (TC 2.A.11) transporter family.</text>
</comment>
<dbReference type="InterPro" id="IPR004680">
    <property type="entry name" value="Cit_transptr-like_dom"/>
</dbReference>
<comment type="subcellular location">
    <subcellularLocation>
        <location evidence="1">Cell membrane</location>
        <topology evidence="1">Multi-pass membrane protein</topology>
    </subcellularLocation>
</comment>
<feature type="transmembrane region" description="Helical" evidence="8">
    <location>
        <begin position="344"/>
        <end position="366"/>
    </location>
</feature>
<evidence type="ECO:0000256" key="3">
    <source>
        <dbReference type="ARBA" id="ARBA00022448"/>
    </source>
</evidence>
<gene>
    <name evidence="10" type="ORF">C447_04036</name>
</gene>
<feature type="transmembrane region" description="Helical" evidence="8">
    <location>
        <begin position="312"/>
        <end position="332"/>
    </location>
</feature>
<dbReference type="PATRIC" id="fig|1132509.6.peg.936"/>
<evidence type="ECO:0000256" key="1">
    <source>
        <dbReference type="ARBA" id="ARBA00004651"/>
    </source>
</evidence>
<keyword evidence="3" id="KW-0813">Transport</keyword>
<dbReference type="RefSeq" id="WP_007691170.1">
    <property type="nucleotide sequence ID" value="NZ_AJRK01000393.1"/>
</dbReference>
<sequence length="400" mass="40087">MLRATTPDLLVAAVVVATFLALAVPRVRGVPLSRALTAGLGAVAVVALGGLSPEAAFASVDPTTLLLVFGMLVHVEALSTSGVYGWAAAGLANRAATTRRLTLGAACLAAGLSAVALNDATVILLAPVVLDAAATADADPTLPGVGLVVGANVGSLATPLGNPQNAYILARSAVSAGEFVRRLAPVAVVCLGLALLVLVPFTDRRRLPPVPEPSFDRGWAALGGGFLVGTLLLLVALPDIDAGALAAGTALTHLGAVQVGRRVPADEVLERLDWGVLVLFVGLFVLTGAIRGDAVFVALLNTVEGAGVAGRAAAAFGLSAVVSNVPAVLLLAPVTVGETEWLRLAAVSTLAGNATPVASAATLIVLERARRSGQRLSVPRLVAIGLPISVLTTLVAVVLV</sequence>
<dbReference type="Pfam" id="PF03600">
    <property type="entry name" value="CitMHS"/>
    <property type="match status" value="1"/>
</dbReference>
<evidence type="ECO:0000256" key="6">
    <source>
        <dbReference type="ARBA" id="ARBA00022989"/>
    </source>
</evidence>
<keyword evidence="11" id="KW-1185">Reference proteome</keyword>
<protein>
    <submittedName>
        <fullName evidence="10">Citrate transporter</fullName>
    </submittedName>
</protein>
<dbReference type="AlphaFoldDB" id="M0M7S2"/>
<evidence type="ECO:0000256" key="2">
    <source>
        <dbReference type="ARBA" id="ARBA00009843"/>
    </source>
</evidence>
<evidence type="ECO:0000256" key="4">
    <source>
        <dbReference type="ARBA" id="ARBA00022475"/>
    </source>
</evidence>
<feature type="transmembrane region" description="Helical" evidence="8">
    <location>
        <begin position="65"/>
        <end position="89"/>
    </location>
</feature>
<dbReference type="eggNOG" id="arCOG00238">
    <property type="taxonomic scope" value="Archaea"/>
</dbReference>
<dbReference type="InterPro" id="IPR000802">
    <property type="entry name" value="Arsenical_pump_ArsB"/>
</dbReference>
<dbReference type="PANTHER" id="PTHR43302">
    <property type="entry name" value="TRANSPORTER ARSB-RELATED"/>
    <property type="match status" value="1"/>
</dbReference>
<evidence type="ECO:0000256" key="5">
    <source>
        <dbReference type="ARBA" id="ARBA00022692"/>
    </source>
</evidence>
<dbReference type="Proteomes" id="UP000011566">
    <property type="component" value="Unassembled WGS sequence"/>
</dbReference>
<feature type="transmembrane region" description="Helical" evidence="8">
    <location>
        <begin position="378"/>
        <end position="399"/>
    </location>
</feature>
<comment type="caution">
    <text evidence="10">The sequence shown here is derived from an EMBL/GenBank/DDBJ whole genome shotgun (WGS) entry which is preliminary data.</text>
</comment>
<feature type="transmembrane region" description="Helical" evidence="8">
    <location>
        <begin position="219"/>
        <end position="237"/>
    </location>
</feature>
<name>M0M7S2_9EURY</name>
<keyword evidence="5 8" id="KW-0812">Transmembrane</keyword>
<feature type="transmembrane region" description="Helical" evidence="8">
    <location>
        <begin position="36"/>
        <end position="53"/>
    </location>
</feature>
<reference evidence="10 11" key="1">
    <citation type="journal article" date="2014" name="PLoS Genet.">
        <title>Phylogenetically driven sequencing of extremely halophilic archaea reveals strategies for static and dynamic osmo-response.</title>
        <authorList>
            <person name="Becker E.A."/>
            <person name="Seitzer P.M."/>
            <person name="Tritt A."/>
            <person name="Larsen D."/>
            <person name="Krusor M."/>
            <person name="Yao A.I."/>
            <person name="Wu D."/>
            <person name="Madern D."/>
            <person name="Eisen J.A."/>
            <person name="Darling A.E."/>
            <person name="Facciotti M.T."/>
        </authorList>
    </citation>
    <scope>NUCLEOTIDE SEQUENCE [LARGE SCALE GENOMIC DNA]</scope>
    <source>
        <strain evidence="10 11">100A6</strain>
    </source>
</reference>
<dbReference type="GO" id="GO:0015105">
    <property type="term" value="F:arsenite transmembrane transporter activity"/>
    <property type="evidence" value="ECO:0007669"/>
    <property type="project" value="InterPro"/>
</dbReference>